<dbReference type="Proteomes" id="UP000240317">
    <property type="component" value="Unassembled WGS sequence"/>
</dbReference>
<keyword evidence="2" id="KW-1185">Reference proteome</keyword>
<dbReference type="EMBL" id="PYSV01000006">
    <property type="protein sequence ID" value="PTA68346.1"/>
    <property type="molecule type" value="Genomic_DNA"/>
</dbReference>
<reference evidence="1 2" key="1">
    <citation type="submission" date="2018-03" db="EMBL/GenBank/DDBJ databases">
        <title>Draft genome of Deinococcus sp. OD32.</title>
        <authorList>
            <person name="Wang X.-P."/>
            <person name="Du Z.-J."/>
        </authorList>
    </citation>
    <scope>NUCLEOTIDE SEQUENCE [LARGE SCALE GENOMIC DNA]</scope>
    <source>
        <strain evidence="1 2">OD32</strain>
    </source>
</reference>
<proteinExistence type="predicted"/>
<sequence length="70" mass="7735">MGSELRLDVLTGGQVRLSFGGREERFGTVEDAFDGAALWPGPPGDLYDALAWELDLLAGRDPGRWTREDR</sequence>
<evidence type="ECO:0000313" key="2">
    <source>
        <dbReference type="Proteomes" id="UP000240317"/>
    </source>
</evidence>
<protein>
    <submittedName>
        <fullName evidence="1">Uncharacterized protein</fullName>
    </submittedName>
</protein>
<dbReference type="AlphaFoldDB" id="A0A2T3W8X8"/>
<organism evidence="1 2">
    <name type="scientific">Deinococcus arcticus</name>
    <dbReference type="NCBI Taxonomy" id="2136176"/>
    <lineage>
        <taxon>Bacteria</taxon>
        <taxon>Thermotogati</taxon>
        <taxon>Deinococcota</taxon>
        <taxon>Deinococci</taxon>
        <taxon>Deinococcales</taxon>
        <taxon>Deinococcaceae</taxon>
        <taxon>Deinococcus</taxon>
    </lineage>
</organism>
<accession>A0A2T3W8X8</accession>
<name>A0A2T3W8X8_9DEIO</name>
<evidence type="ECO:0000313" key="1">
    <source>
        <dbReference type="EMBL" id="PTA68346.1"/>
    </source>
</evidence>
<comment type="caution">
    <text evidence="1">The sequence shown here is derived from an EMBL/GenBank/DDBJ whole genome shotgun (WGS) entry which is preliminary data.</text>
</comment>
<gene>
    <name evidence="1" type="ORF">C8263_07860</name>
</gene>